<reference evidence="2 3" key="1">
    <citation type="submission" date="2013-06" db="EMBL/GenBank/DDBJ databases">
        <title>Rumen cellulosomics: divergent fiber-degrading strategies revealed by comparative genome-wide analysis of six Ruminococcal strains.</title>
        <authorList>
            <person name="Dassa B."/>
            <person name="Borovok I."/>
            <person name="Lamed R."/>
            <person name="Flint H."/>
            <person name="Yeoman C.J."/>
            <person name="White B."/>
            <person name="Bayer E.A."/>
        </authorList>
    </citation>
    <scope>NUCLEOTIDE SEQUENCE [LARGE SCALE GENOMIC DNA]</scope>
    <source>
        <strain evidence="2 3">SY3</strain>
    </source>
</reference>
<evidence type="ECO:0000313" key="2">
    <source>
        <dbReference type="EMBL" id="EXM38653.1"/>
    </source>
</evidence>
<sequence>MVVNYYGILGCECIWDQNGVFLAAPAGVQVQSLQQLGFYTAADGRWYKQLSPQESAYLESKRNMAVVDLPAQGYNFGMVSGTASDMEESPEDKKRANNLCLISLILGHGLSLFSYILTQIFDMHTYSIFGTAGLIAFILMIYVRVKYPKNKFGKVLMILYIVEIIIAIIVLIAIIAACASCLNDCS</sequence>
<organism evidence="2 3">
    <name type="scientific">Ruminococcus albus SY3</name>
    <dbReference type="NCBI Taxonomy" id="1341156"/>
    <lineage>
        <taxon>Bacteria</taxon>
        <taxon>Bacillati</taxon>
        <taxon>Bacillota</taxon>
        <taxon>Clostridia</taxon>
        <taxon>Eubacteriales</taxon>
        <taxon>Oscillospiraceae</taxon>
        <taxon>Ruminococcus</taxon>
    </lineage>
</organism>
<dbReference type="EMBL" id="JEOB01000004">
    <property type="protein sequence ID" value="EXM38653.1"/>
    <property type="molecule type" value="Genomic_DNA"/>
</dbReference>
<keyword evidence="1" id="KW-0472">Membrane</keyword>
<dbReference type="PATRIC" id="fig|1341156.4.peg.3140"/>
<dbReference type="RefSeq" id="WP_037290329.1">
    <property type="nucleotide sequence ID" value="NZ_JEOB01000004.1"/>
</dbReference>
<feature type="transmembrane region" description="Helical" evidence="1">
    <location>
        <begin position="99"/>
        <end position="117"/>
    </location>
</feature>
<proteinExistence type="predicted"/>
<feature type="transmembrane region" description="Helical" evidence="1">
    <location>
        <begin position="123"/>
        <end position="143"/>
    </location>
</feature>
<keyword evidence="3" id="KW-1185">Reference proteome</keyword>
<feature type="transmembrane region" description="Helical" evidence="1">
    <location>
        <begin position="155"/>
        <end position="177"/>
    </location>
</feature>
<evidence type="ECO:0000256" key="1">
    <source>
        <dbReference type="SAM" id="Phobius"/>
    </source>
</evidence>
<dbReference type="OrthoDB" id="2068279at2"/>
<comment type="caution">
    <text evidence="2">The sequence shown here is derived from an EMBL/GenBank/DDBJ whole genome shotgun (WGS) entry which is preliminary data.</text>
</comment>
<keyword evidence="1" id="KW-0812">Transmembrane</keyword>
<keyword evidence="1" id="KW-1133">Transmembrane helix</keyword>
<dbReference type="AlphaFoldDB" id="A0A011VVP0"/>
<gene>
    <name evidence="2" type="ORF">RASY3_17695</name>
</gene>
<dbReference type="Proteomes" id="UP000021369">
    <property type="component" value="Unassembled WGS sequence"/>
</dbReference>
<evidence type="ECO:0000313" key="3">
    <source>
        <dbReference type="Proteomes" id="UP000021369"/>
    </source>
</evidence>
<protein>
    <submittedName>
        <fullName evidence="2">Uncharacterized protein</fullName>
    </submittedName>
</protein>
<name>A0A011VVP0_RUMAL</name>
<accession>A0A011VVP0</accession>